<proteinExistence type="predicted"/>
<evidence type="ECO:0000256" key="1">
    <source>
        <dbReference type="SAM" id="Coils"/>
    </source>
</evidence>
<sequence>MVNPKAFGENASQKILELEAQIQAMREAEETLNLELKEVEASVKAAETKGSDLEQQLSEIENKLVASSEQKMKTIN</sequence>
<evidence type="ECO:0000313" key="3">
    <source>
        <dbReference type="Proteomes" id="UP000604825"/>
    </source>
</evidence>
<reference evidence="2" key="1">
    <citation type="submission" date="2020-10" db="EMBL/GenBank/DDBJ databases">
        <authorList>
            <person name="Han B."/>
            <person name="Lu T."/>
            <person name="Zhao Q."/>
            <person name="Huang X."/>
            <person name="Zhao Y."/>
        </authorList>
    </citation>
    <scope>NUCLEOTIDE SEQUENCE</scope>
</reference>
<dbReference type="EMBL" id="CAJGYO010000010">
    <property type="protein sequence ID" value="CAD6257636.1"/>
    <property type="molecule type" value="Genomic_DNA"/>
</dbReference>
<accession>A0A811QAD0</accession>
<comment type="caution">
    <text evidence="2">The sequence shown here is derived from an EMBL/GenBank/DDBJ whole genome shotgun (WGS) entry which is preliminary data.</text>
</comment>
<keyword evidence="1" id="KW-0175">Coiled coil</keyword>
<organism evidence="2 3">
    <name type="scientific">Miscanthus lutarioriparius</name>
    <dbReference type="NCBI Taxonomy" id="422564"/>
    <lineage>
        <taxon>Eukaryota</taxon>
        <taxon>Viridiplantae</taxon>
        <taxon>Streptophyta</taxon>
        <taxon>Embryophyta</taxon>
        <taxon>Tracheophyta</taxon>
        <taxon>Spermatophyta</taxon>
        <taxon>Magnoliopsida</taxon>
        <taxon>Liliopsida</taxon>
        <taxon>Poales</taxon>
        <taxon>Poaceae</taxon>
        <taxon>PACMAD clade</taxon>
        <taxon>Panicoideae</taxon>
        <taxon>Andropogonodae</taxon>
        <taxon>Andropogoneae</taxon>
        <taxon>Saccharinae</taxon>
        <taxon>Miscanthus</taxon>
    </lineage>
</organism>
<feature type="coiled-coil region" evidence="1">
    <location>
        <begin position="8"/>
        <end position="70"/>
    </location>
</feature>
<dbReference type="AlphaFoldDB" id="A0A811QAD0"/>
<evidence type="ECO:0000313" key="2">
    <source>
        <dbReference type="EMBL" id="CAD6257636.1"/>
    </source>
</evidence>
<protein>
    <submittedName>
        <fullName evidence="2">Uncharacterized protein</fullName>
    </submittedName>
</protein>
<name>A0A811QAD0_9POAL</name>
<keyword evidence="3" id="KW-1185">Reference proteome</keyword>
<dbReference type="Proteomes" id="UP000604825">
    <property type="component" value="Unassembled WGS sequence"/>
</dbReference>
<dbReference type="OrthoDB" id="770890at2759"/>
<gene>
    <name evidence="2" type="ORF">NCGR_LOCUS41121</name>
</gene>